<comment type="caution">
    <text evidence="4">The sequence shown here is derived from an EMBL/GenBank/DDBJ whole genome shotgun (WGS) entry which is preliminary data.</text>
</comment>
<dbReference type="AlphaFoldDB" id="A0A9W8HL47"/>
<dbReference type="EMBL" id="JANBUO010004050">
    <property type="protein sequence ID" value="KAJ2788599.1"/>
    <property type="molecule type" value="Genomic_DNA"/>
</dbReference>
<dbReference type="PANTHER" id="PTHR16517:SF7">
    <property type="entry name" value="PROTEIN KING TUBBY"/>
    <property type="match status" value="1"/>
</dbReference>
<dbReference type="PANTHER" id="PTHR16517">
    <property type="entry name" value="TUBBY-RELATED"/>
    <property type="match status" value="1"/>
</dbReference>
<evidence type="ECO:0000313" key="4">
    <source>
        <dbReference type="EMBL" id="KAJ2788599.1"/>
    </source>
</evidence>
<dbReference type="Proteomes" id="UP001140094">
    <property type="component" value="Unassembled WGS sequence"/>
</dbReference>
<keyword evidence="5" id="KW-1185">Reference proteome</keyword>
<evidence type="ECO:0000256" key="1">
    <source>
        <dbReference type="ARBA" id="ARBA00007129"/>
    </source>
</evidence>
<dbReference type="InterPro" id="IPR025659">
    <property type="entry name" value="Tubby-like_C"/>
</dbReference>
<evidence type="ECO:0000259" key="3">
    <source>
        <dbReference type="Pfam" id="PF01167"/>
    </source>
</evidence>
<reference evidence="4" key="1">
    <citation type="submission" date="2022-07" db="EMBL/GenBank/DDBJ databases">
        <title>Phylogenomic reconstructions and comparative analyses of Kickxellomycotina fungi.</title>
        <authorList>
            <person name="Reynolds N.K."/>
            <person name="Stajich J.E."/>
            <person name="Barry K."/>
            <person name="Grigoriev I.V."/>
            <person name="Crous P."/>
            <person name="Smith M.E."/>
        </authorList>
    </citation>
    <scope>NUCLEOTIDE SEQUENCE</scope>
    <source>
        <strain evidence="4">NRRL 1565</strain>
    </source>
</reference>
<evidence type="ECO:0000256" key="2">
    <source>
        <dbReference type="SAM" id="MobiDB-lite"/>
    </source>
</evidence>
<comment type="similarity">
    <text evidence="1">Belongs to the TUB family.</text>
</comment>
<evidence type="ECO:0000313" key="5">
    <source>
        <dbReference type="Proteomes" id="UP001140094"/>
    </source>
</evidence>
<dbReference type="Pfam" id="PF01167">
    <property type="entry name" value="Tub"/>
    <property type="match status" value="1"/>
</dbReference>
<feature type="region of interest" description="Disordered" evidence="2">
    <location>
        <begin position="84"/>
        <end position="107"/>
    </location>
</feature>
<proteinExistence type="inferred from homology"/>
<dbReference type="SUPFAM" id="SSF54518">
    <property type="entry name" value="Tubby C-terminal domain-like"/>
    <property type="match status" value="1"/>
</dbReference>
<dbReference type="Gene3D" id="3.20.90.10">
    <property type="entry name" value="Tubby Protein, Chain A"/>
    <property type="match status" value="1"/>
</dbReference>
<gene>
    <name evidence="4" type="ORF">H4R20_007343</name>
</gene>
<name>A0A9W8HL47_9FUNG</name>
<sequence>MADVGVPRHRPQIEILKKVVPIASLLQCRVVRTKDHKKQAKFDLFEEGEDGLVEGINDELGPHVLRILPDQGTRSRRHYTMYLPPPPHSSAATETGRGETVGRPVGRVESDSLGTDFRIYDCSWSGRESDGEGVHWREVCAVHYQVIRLSKGGPRRMTVVMHAVDKHGTRCKSPAPSADLARSGLMERYRRFGATDTGIVVLENKLPRWNEENHSYMLDFFGRVTQPSVKNFQLVHPEDTDYTVAQFGKVGEDMFTLDLRFPMSPIMAVGIA</sequence>
<organism evidence="4 5">
    <name type="scientific">Coemansia guatemalensis</name>
    <dbReference type="NCBI Taxonomy" id="2761395"/>
    <lineage>
        <taxon>Eukaryota</taxon>
        <taxon>Fungi</taxon>
        <taxon>Fungi incertae sedis</taxon>
        <taxon>Zoopagomycota</taxon>
        <taxon>Kickxellomycotina</taxon>
        <taxon>Kickxellomycetes</taxon>
        <taxon>Kickxellales</taxon>
        <taxon>Kickxellaceae</taxon>
        <taxon>Coemansia</taxon>
    </lineage>
</organism>
<dbReference type="OrthoDB" id="8775810at2759"/>
<feature type="domain" description="Tubby C-terminal" evidence="3">
    <location>
        <begin position="16"/>
        <end position="272"/>
    </location>
</feature>
<dbReference type="InterPro" id="IPR000007">
    <property type="entry name" value="Tubby_C"/>
</dbReference>
<protein>
    <recommendedName>
        <fullName evidence="3">Tubby C-terminal domain-containing protein</fullName>
    </recommendedName>
</protein>
<feature type="non-terminal residue" evidence="4">
    <location>
        <position position="272"/>
    </location>
</feature>
<dbReference type="PRINTS" id="PR01573">
    <property type="entry name" value="SUPERTUBBY"/>
</dbReference>
<accession>A0A9W8HL47</accession>